<dbReference type="InterPro" id="IPR002182">
    <property type="entry name" value="NB-ARC"/>
</dbReference>
<evidence type="ECO:0000259" key="12">
    <source>
        <dbReference type="Pfam" id="PF23559"/>
    </source>
</evidence>
<evidence type="ECO:0000313" key="13">
    <source>
        <dbReference type="EMBL" id="KAL3534440.1"/>
    </source>
</evidence>
<evidence type="ECO:0000256" key="10">
    <source>
        <dbReference type="ARBA" id="ARBA00022840"/>
    </source>
</evidence>
<accession>A0ABD3ATE1</accession>
<comment type="function">
    <text evidence="1">Confers resistance to late blight (Phytophthora infestans) races carrying the avirulence gene Avr1. Resistance proteins guard the plant against pathogens that contain an appropriate avirulence protein via an indirect interaction with this avirulence protein. That triggers a defense system including the hypersensitive response, which restricts the pathogen growth.</text>
</comment>
<keyword evidence="14" id="KW-1185">Reference proteome</keyword>
<comment type="similarity">
    <text evidence="3">Belongs to the disease resistance NB-LRR family.</text>
</comment>
<dbReference type="Gene3D" id="1.20.5.4130">
    <property type="match status" value="1"/>
</dbReference>
<evidence type="ECO:0000256" key="7">
    <source>
        <dbReference type="ARBA" id="ARBA00022737"/>
    </source>
</evidence>
<keyword evidence="5" id="KW-0433">Leucine-rich repeat</keyword>
<comment type="subcellular location">
    <subcellularLocation>
        <location evidence="2">Cytoplasm</location>
    </subcellularLocation>
</comment>
<dbReference type="InterPro" id="IPR032675">
    <property type="entry name" value="LRR_dom_sf"/>
</dbReference>
<dbReference type="GO" id="GO:0005737">
    <property type="term" value="C:cytoplasm"/>
    <property type="evidence" value="ECO:0007669"/>
    <property type="project" value="UniProtKB-SubCell"/>
</dbReference>
<name>A0ABD3ATE1_9GENT</name>
<dbReference type="Proteomes" id="UP001630127">
    <property type="component" value="Unassembled WGS sequence"/>
</dbReference>
<dbReference type="InterPro" id="IPR044974">
    <property type="entry name" value="Disease_R_plants"/>
</dbReference>
<evidence type="ECO:0000259" key="11">
    <source>
        <dbReference type="Pfam" id="PF00931"/>
    </source>
</evidence>
<evidence type="ECO:0000256" key="9">
    <source>
        <dbReference type="ARBA" id="ARBA00022821"/>
    </source>
</evidence>
<organism evidence="13 14">
    <name type="scientific">Cinchona calisaya</name>
    <dbReference type="NCBI Taxonomy" id="153742"/>
    <lineage>
        <taxon>Eukaryota</taxon>
        <taxon>Viridiplantae</taxon>
        <taxon>Streptophyta</taxon>
        <taxon>Embryophyta</taxon>
        <taxon>Tracheophyta</taxon>
        <taxon>Spermatophyta</taxon>
        <taxon>Magnoliopsida</taxon>
        <taxon>eudicotyledons</taxon>
        <taxon>Gunneridae</taxon>
        <taxon>Pentapetalae</taxon>
        <taxon>asterids</taxon>
        <taxon>lamiids</taxon>
        <taxon>Gentianales</taxon>
        <taxon>Rubiaceae</taxon>
        <taxon>Cinchonoideae</taxon>
        <taxon>Cinchoneae</taxon>
        <taxon>Cinchona</taxon>
    </lineage>
</organism>
<evidence type="ECO:0000313" key="14">
    <source>
        <dbReference type="Proteomes" id="UP001630127"/>
    </source>
</evidence>
<dbReference type="Gene3D" id="1.10.8.430">
    <property type="entry name" value="Helical domain of apoptotic protease-activating factors"/>
    <property type="match status" value="1"/>
</dbReference>
<keyword evidence="9" id="KW-0611">Plant defense</keyword>
<evidence type="ECO:0000256" key="3">
    <source>
        <dbReference type="ARBA" id="ARBA00008894"/>
    </source>
</evidence>
<dbReference type="PRINTS" id="PR00364">
    <property type="entry name" value="DISEASERSIST"/>
</dbReference>
<evidence type="ECO:0000256" key="8">
    <source>
        <dbReference type="ARBA" id="ARBA00022741"/>
    </source>
</evidence>
<keyword evidence="6" id="KW-0381">Hypersensitive response</keyword>
<dbReference type="InterPro" id="IPR036388">
    <property type="entry name" value="WH-like_DNA-bd_sf"/>
</dbReference>
<dbReference type="GO" id="GO:0009626">
    <property type="term" value="P:plant-type hypersensitive response"/>
    <property type="evidence" value="ECO:0007669"/>
    <property type="project" value="UniProtKB-KW"/>
</dbReference>
<gene>
    <name evidence="13" type="ORF">ACH5RR_002901</name>
</gene>
<feature type="domain" description="NB-ARC" evidence="11">
    <location>
        <begin position="722"/>
        <end position="889"/>
    </location>
</feature>
<feature type="domain" description="Disease resistance protein winged helix" evidence="12">
    <location>
        <begin position="975"/>
        <end position="1045"/>
    </location>
</feature>
<evidence type="ECO:0000256" key="6">
    <source>
        <dbReference type="ARBA" id="ARBA00022667"/>
    </source>
</evidence>
<dbReference type="Gene3D" id="1.10.10.10">
    <property type="entry name" value="Winged helix-like DNA-binding domain superfamily/Winged helix DNA-binding domain"/>
    <property type="match status" value="1"/>
</dbReference>
<evidence type="ECO:0000256" key="1">
    <source>
        <dbReference type="ARBA" id="ARBA00002074"/>
    </source>
</evidence>
<dbReference type="EMBL" id="JBJUIK010000002">
    <property type="protein sequence ID" value="KAL3534440.1"/>
    <property type="molecule type" value="Genomic_DNA"/>
</dbReference>
<dbReference type="SUPFAM" id="SSF52058">
    <property type="entry name" value="L domain-like"/>
    <property type="match status" value="1"/>
</dbReference>
<dbReference type="GO" id="GO:0051607">
    <property type="term" value="P:defense response to virus"/>
    <property type="evidence" value="ECO:0007669"/>
    <property type="project" value="UniProtKB-ARBA"/>
</dbReference>
<dbReference type="PANTHER" id="PTHR23155:SF1152">
    <property type="entry name" value="AAA+ ATPASE DOMAIN-CONTAINING PROTEIN"/>
    <property type="match status" value="1"/>
</dbReference>
<dbReference type="PANTHER" id="PTHR23155">
    <property type="entry name" value="DISEASE RESISTANCE PROTEIN RP"/>
    <property type="match status" value="1"/>
</dbReference>
<keyword evidence="4" id="KW-0963">Cytoplasm</keyword>
<evidence type="ECO:0008006" key="15">
    <source>
        <dbReference type="Google" id="ProtNLM"/>
    </source>
</evidence>
<keyword evidence="7" id="KW-0677">Repeat</keyword>
<dbReference type="Gene3D" id="3.80.10.10">
    <property type="entry name" value="Ribonuclease Inhibitor"/>
    <property type="match status" value="1"/>
</dbReference>
<dbReference type="InterPro" id="IPR027417">
    <property type="entry name" value="P-loop_NTPase"/>
</dbReference>
<sequence length="1441" mass="166267">MAASNFRRFDSAIDSLRQQLKHLCKSDSTGLLDNNSLHVSLSSDITNIDIDTKFLETFVNSITKWTDAATYAENVGSHATKIDALIGEIADELAIVAAKKYISKGSLPEVLQVVTNSQAKIELLKAESGQVFEFLISYTILVNSFFTDFSNWIKFMESTRKNLMNIHEKFHDDSCGFSEQFTSFDTNLSLLKYLINSVGQHFTQSGFQMNQEIDDFIAHVASVVVRTANKTCYCWFKKIDLDGILVLQNEIDPTNPEFFELCFKFVKAVNKSSLNEVDVVPLFLNYLLKLDTTNDLYRELISLVSFVVNKKLEEETSRNINVQSSCVGEIKDLLFGVGFIYQPLVTRDTPDPHLCNDLLTKICLLKFEFFLEEQFDGSTLLLLSGKRQIKELGKVVHKLRNFCQDLRQEKVEHGKQIVALIEEVDEHVRHLYQSCQEKKTAKCRVRDSVLILLTKIVLFKAKSVLMELLRSSVTLMDLREDQIEIFLEGLELFAKIVTKQQIEITEDVESIFRHIQAALRRITCLSYFFLAKNITEEMIEKMILSFLDLVVKMDVIKAKLKDMCPKIPVFNVPMTNELGFMDLLLQNLLELLKYNHSSIAPIKHRVDGLQSQLEFLKCFLKDISESDTKDLELGDLGKRVTNTACKLAYVIDLIEIDSHWQNILWFYDLLEEIRLIKLQVTRINEKTCECDVRVEHISSRMISHAGVSEISEMVVRLRDEEEVIIDRLTRGSSQRDIVSIVGMPGIGKTTLARSVYNDATVAYHFHRRAWCSVSQVYEKRELLLDIIRDIDGLSDEIHGMTDEDLELKLSRLLRKNRYLIVMDDLWDIEALNDLVRSFPDDRIGSRILITSRLHKVALEAKPDRDPHFLRLLSKEESWNLLEMKIFHKEGCCPEDLVEVGKEIAQLCKGLPLSVVAISGILERTTKKHECWSKISQSLSSRIIRDPETPCKDILQLSYMHLPAHLRECFLYFGAFLEDKDIPVSKLIRLWIAEGFVEKNEAKNLEDAAEDNLMELVDRSLVMVSKRRSNGRVKTCRVHDLLHDLCLYQAKEDNFLLLISRSDEPYASFDGIDYGADFYNYYPLNPVPYDVHRLCFCLKRKHFVDSRPSGPCTRSLIFLACNDTYPKRRYNVSFISQHFKLLRVLDLECINIGISFPTEIELLVHLRYLAMSGDMDSIPGSIHNLWRLETFIVKGLSDKIVLPFTIWCMASLRHLHINNYADFCWQDDTTENCFQLDNLVTFSSPFLPHGMDVEMILRKLVNLRKLRCIFQESLDASRNCNQFPRLDFLTQLESLRIIYYGKVLNPAEFSLPMNLKKLTLTNFRLPWDKIYFIGRLPNLEVLKLLSRAFDGPRWNMGKGEFCNLKFLMLDTLNIAQWNASCDYLPKLHQLVVQNCKDLEEVPCDFEELATLQMIEVKHCSKSVEDSVRKIKEANDEIKVIIS</sequence>
<evidence type="ECO:0000256" key="2">
    <source>
        <dbReference type="ARBA" id="ARBA00004496"/>
    </source>
</evidence>
<comment type="caution">
    <text evidence="13">The sequence shown here is derived from an EMBL/GenBank/DDBJ whole genome shotgun (WGS) entry which is preliminary data.</text>
</comment>
<dbReference type="GO" id="GO:0005524">
    <property type="term" value="F:ATP binding"/>
    <property type="evidence" value="ECO:0007669"/>
    <property type="project" value="UniProtKB-KW"/>
</dbReference>
<dbReference type="SUPFAM" id="SSF52540">
    <property type="entry name" value="P-loop containing nucleoside triphosphate hydrolases"/>
    <property type="match status" value="1"/>
</dbReference>
<keyword evidence="10" id="KW-0067">ATP-binding</keyword>
<dbReference type="InterPro" id="IPR042197">
    <property type="entry name" value="Apaf_helical"/>
</dbReference>
<reference evidence="13 14" key="1">
    <citation type="submission" date="2024-11" db="EMBL/GenBank/DDBJ databases">
        <title>A near-complete genome assembly of Cinchona calisaya.</title>
        <authorList>
            <person name="Lian D.C."/>
            <person name="Zhao X.W."/>
            <person name="Wei L."/>
        </authorList>
    </citation>
    <scope>NUCLEOTIDE SEQUENCE [LARGE SCALE GENOMIC DNA]</scope>
    <source>
        <tissue evidence="13">Nenye</tissue>
    </source>
</reference>
<protein>
    <recommendedName>
        <fullName evidence="15">Late blight resistance protein homolog R1A-3</fullName>
    </recommendedName>
</protein>
<dbReference type="Pfam" id="PF23559">
    <property type="entry name" value="WHD_DRP"/>
    <property type="match status" value="1"/>
</dbReference>
<dbReference type="Pfam" id="PF00931">
    <property type="entry name" value="NB-ARC"/>
    <property type="match status" value="1"/>
</dbReference>
<dbReference type="FunFam" id="1.10.10.10:FF:000322">
    <property type="entry name" value="Probable disease resistance protein At1g63360"/>
    <property type="match status" value="1"/>
</dbReference>
<evidence type="ECO:0000256" key="5">
    <source>
        <dbReference type="ARBA" id="ARBA00022614"/>
    </source>
</evidence>
<evidence type="ECO:0000256" key="4">
    <source>
        <dbReference type="ARBA" id="ARBA00022490"/>
    </source>
</evidence>
<proteinExistence type="inferred from homology"/>
<dbReference type="InterPro" id="IPR058922">
    <property type="entry name" value="WHD_DRP"/>
</dbReference>
<dbReference type="Gene3D" id="3.40.50.300">
    <property type="entry name" value="P-loop containing nucleotide triphosphate hydrolases"/>
    <property type="match status" value="1"/>
</dbReference>
<dbReference type="FunFam" id="3.40.50.300:FF:001091">
    <property type="entry name" value="Probable disease resistance protein At1g61300"/>
    <property type="match status" value="1"/>
</dbReference>
<keyword evidence="8" id="KW-0547">Nucleotide-binding</keyword>